<evidence type="ECO:0000256" key="1">
    <source>
        <dbReference type="ARBA" id="ARBA00009437"/>
    </source>
</evidence>
<dbReference type="GO" id="GO:0003677">
    <property type="term" value="F:DNA binding"/>
    <property type="evidence" value="ECO:0007669"/>
    <property type="project" value="UniProtKB-KW"/>
</dbReference>
<keyword evidence="4" id="KW-0804">Transcription</keyword>
<dbReference type="Gene3D" id="3.40.190.10">
    <property type="entry name" value="Periplasmic binding protein-like II"/>
    <property type="match status" value="2"/>
</dbReference>
<keyword evidence="2" id="KW-0805">Transcription regulation</keyword>
<evidence type="ECO:0000313" key="6">
    <source>
        <dbReference type="EMBL" id="KVA10712.1"/>
    </source>
</evidence>
<dbReference type="InterPro" id="IPR005119">
    <property type="entry name" value="LysR_subst-bd"/>
</dbReference>
<comment type="caution">
    <text evidence="6">The sequence shown here is derived from an EMBL/GenBank/DDBJ whole genome shotgun (WGS) entry which is preliminary data.</text>
</comment>
<keyword evidence="3" id="KW-0238">DNA-binding</keyword>
<gene>
    <name evidence="6" type="ORF">WI41_11105</name>
</gene>
<dbReference type="AlphaFoldDB" id="A0AAP1GAA3"/>
<accession>A0AAP1GAA3</accession>
<dbReference type="GO" id="GO:0003700">
    <property type="term" value="F:DNA-binding transcription factor activity"/>
    <property type="evidence" value="ECO:0007669"/>
    <property type="project" value="TreeGrafter"/>
</dbReference>
<name>A0AAP1GAA3_9BURK</name>
<dbReference type="EMBL" id="LOTQ01000009">
    <property type="protein sequence ID" value="KVA10712.1"/>
    <property type="molecule type" value="Genomic_DNA"/>
</dbReference>
<feature type="domain" description="LysR substrate-binding" evidence="5">
    <location>
        <begin position="38"/>
        <end position="159"/>
    </location>
</feature>
<evidence type="ECO:0000259" key="5">
    <source>
        <dbReference type="Pfam" id="PF03466"/>
    </source>
</evidence>
<dbReference type="SUPFAM" id="SSF53850">
    <property type="entry name" value="Periplasmic binding protein-like II"/>
    <property type="match status" value="1"/>
</dbReference>
<dbReference type="RefSeq" id="WP_059544913.1">
    <property type="nucleotide sequence ID" value="NZ_LOTQ01000009.1"/>
</dbReference>
<dbReference type="Proteomes" id="UP000056450">
    <property type="component" value="Unassembled WGS sequence"/>
</dbReference>
<evidence type="ECO:0000313" key="7">
    <source>
        <dbReference type="Proteomes" id="UP000056450"/>
    </source>
</evidence>
<dbReference type="PANTHER" id="PTHR30346">
    <property type="entry name" value="TRANSCRIPTIONAL DUAL REGULATOR HCAR-RELATED"/>
    <property type="match status" value="1"/>
</dbReference>
<proteinExistence type="inferred from homology"/>
<dbReference type="PANTHER" id="PTHR30346:SF28">
    <property type="entry name" value="HTH-TYPE TRANSCRIPTIONAL REGULATOR CYNR"/>
    <property type="match status" value="1"/>
</dbReference>
<evidence type="ECO:0000256" key="2">
    <source>
        <dbReference type="ARBA" id="ARBA00023015"/>
    </source>
</evidence>
<evidence type="ECO:0000256" key="4">
    <source>
        <dbReference type="ARBA" id="ARBA00023163"/>
    </source>
</evidence>
<dbReference type="GO" id="GO:0032993">
    <property type="term" value="C:protein-DNA complex"/>
    <property type="evidence" value="ECO:0007669"/>
    <property type="project" value="TreeGrafter"/>
</dbReference>
<organism evidence="6 7">
    <name type="scientific">Burkholderia latens</name>
    <dbReference type="NCBI Taxonomy" id="488446"/>
    <lineage>
        <taxon>Bacteria</taxon>
        <taxon>Pseudomonadati</taxon>
        <taxon>Pseudomonadota</taxon>
        <taxon>Betaproteobacteria</taxon>
        <taxon>Burkholderiales</taxon>
        <taxon>Burkholderiaceae</taxon>
        <taxon>Burkholderia</taxon>
        <taxon>Burkholderia cepacia complex</taxon>
    </lineage>
</organism>
<comment type="similarity">
    <text evidence="1">Belongs to the LysR transcriptional regulatory family.</text>
</comment>
<sequence>MTFDAIRSHSDLSALPFRVSVLDKSPVAPGEAPADALSDRLALVVPRTLADTITGFDSPLLRTLPFLLLQRARAPGPHDHIARFCESRSFEPSFVQHANESLTIISLVGAAPGVSIMHESALHSPGDKVVCLPIHDADARWDVGLTWRDAVPDSIVENFGALMPEVDA</sequence>
<protein>
    <recommendedName>
        <fullName evidence="5">LysR substrate-binding domain-containing protein</fullName>
    </recommendedName>
</protein>
<dbReference type="Pfam" id="PF03466">
    <property type="entry name" value="LysR_substrate"/>
    <property type="match status" value="1"/>
</dbReference>
<reference evidence="6 7" key="1">
    <citation type="submission" date="2015-11" db="EMBL/GenBank/DDBJ databases">
        <title>Expanding the genomic diversity of Burkholderia species for the development of highly accurate diagnostics.</title>
        <authorList>
            <person name="Sahl J."/>
            <person name="Keim P."/>
            <person name="Wagner D."/>
        </authorList>
    </citation>
    <scope>NUCLEOTIDE SEQUENCE [LARGE SCALE GENOMIC DNA]</scope>
    <source>
        <strain evidence="6 7">RF32-BP12</strain>
    </source>
</reference>
<evidence type="ECO:0000256" key="3">
    <source>
        <dbReference type="ARBA" id="ARBA00023125"/>
    </source>
</evidence>